<evidence type="ECO:0000256" key="8">
    <source>
        <dbReference type="ARBA" id="ARBA00022833"/>
    </source>
</evidence>
<feature type="binding site" evidence="17">
    <location>
        <position position="50"/>
    </location>
    <ligand>
        <name>Zn(2+)</name>
        <dbReference type="ChEBI" id="CHEBI:29105"/>
        <note>catalytic</note>
    </ligand>
</feature>
<dbReference type="PROSITE" id="PS51747">
    <property type="entry name" value="CYT_DCMP_DEAMINASES_2"/>
    <property type="match status" value="1"/>
</dbReference>
<dbReference type="GO" id="GO:0008703">
    <property type="term" value="F:5-amino-6-(5-phosphoribosylamino)uracil reductase activity"/>
    <property type="evidence" value="ECO:0007669"/>
    <property type="project" value="UniProtKB-EC"/>
</dbReference>
<feature type="binding site" evidence="16">
    <location>
        <position position="168"/>
    </location>
    <ligand>
        <name>substrate</name>
    </ligand>
</feature>
<keyword evidence="9 14" id="KW-0521">NADP</keyword>
<dbReference type="Gene3D" id="3.40.430.10">
    <property type="entry name" value="Dihydrofolate Reductase, subunit A"/>
    <property type="match status" value="2"/>
</dbReference>
<comment type="pathway">
    <text evidence="3 14">Cofactor biosynthesis; riboflavin biosynthesis; 5-amino-6-(D-ribitylamino)uracil from GTP: step 3/4.</text>
</comment>
<feature type="binding site" evidence="16">
    <location>
        <position position="200"/>
    </location>
    <ligand>
        <name>NADP(+)</name>
        <dbReference type="ChEBI" id="CHEBI:58349"/>
    </ligand>
</feature>
<keyword evidence="7 14" id="KW-0479">Metal-binding</keyword>
<evidence type="ECO:0000256" key="9">
    <source>
        <dbReference type="ARBA" id="ARBA00022857"/>
    </source>
</evidence>
<comment type="catalytic activity">
    <reaction evidence="12 14">
        <text>5-amino-6-(5-phospho-D-ribitylamino)uracil + NADP(+) = 5-amino-6-(5-phospho-D-ribosylamino)uracil + NADPH + H(+)</text>
        <dbReference type="Rhea" id="RHEA:17845"/>
        <dbReference type="ChEBI" id="CHEBI:15378"/>
        <dbReference type="ChEBI" id="CHEBI:57783"/>
        <dbReference type="ChEBI" id="CHEBI:58349"/>
        <dbReference type="ChEBI" id="CHEBI:58421"/>
        <dbReference type="ChEBI" id="CHEBI:58453"/>
        <dbReference type="EC" id="1.1.1.193"/>
    </reaction>
</comment>
<feature type="binding site" evidence="16">
    <location>
        <position position="204"/>
    </location>
    <ligand>
        <name>substrate</name>
    </ligand>
</feature>
<dbReference type="Gene3D" id="3.40.140.10">
    <property type="entry name" value="Cytidine Deaminase, domain 2"/>
    <property type="match status" value="1"/>
</dbReference>
<evidence type="ECO:0000256" key="17">
    <source>
        <dbReference type="PIRSR" id="PIRSR006769-3"/>
    </source>
</evidence>
<dbReference type="EC" id="1.1.1.193" evidence="14"/>
<dbReference type="Pfam" id="PF01872">
    <property type="entry name" value="RibD_C"/>
    <property type="match status" value="1"/>
</dbReference>
<evidence type="ECO:0000256" key="10">
    <source>
        <dbReference type="ARBA" id="ARBA00023002"/>
    </source>
</evidence>
<dbReference type="InterPro" id="IPR004794">
    <property type="entry name" value="Eubact_RibD"/>
</dbReference>
<feature type="domain" description="CMP/dCMP-type deaminase" evidence="18">
    <location>
        <begin position="1"/>
        <end position="122"/>
    </location>
</feature>
<dbReference type="PROSITE" id="PS00903">
    <property type="entry name" value="CYT_DCMP_DEAMINASES_1"/>
    <property type="match status" value="1"/>
</dbReference>
<evidence type="ECO:0000256" key="2">
    <source>
        <dbReference type="ARBA" id="ARBA00004882"/>
    </source>
</evidence>
<evidence type="ECO:0000256" key="4">
    <source>
        <dbReference type="ARBA" id="ARBA00005259"/>
    </source>
</evidence>
<evidence type="ECO:0000256" key="16">
    <source>
        <dbReference type="PIRSR" id="PIRSR006769-2"/>
    </source>
</evidence>
<dbReference type="GO" id="GO:0008835">
    <property type="term" value="F:diaminohydroxyphosphoribosylaminopyrimidine deaminase activity"/>
    <property type="evidence" value="ECO:0007669"/>
    <property type="project" value="UniProtKB-EC"/>
</dbReference>
<dbReference type="InterPro" id="IPR002734">
    <property type="entry name" value="RibDG_C"/>
</dbReference>
<organism evidence="19">
    <name type="scientific">Gordonia sp. MP11Mi</name>
    <dbReference type="NCBI Taxonomy" id="3022769"/>
    <lineage>
        <taxon>Bacteria</taxon>
        <taxon>Bacillati</taxon>
        <taxon>Actinomycetota</taxon>
        <taxon>Actinomycetes</taxon>
        <taxon>Mycobacteriales</taxon>
        <taxon>Gordoniaceae</taxon>
        <taxon>Gordonia</taxon>
    </lineage>
</organism>
<evidence type="ECO:0000313" key="19">
    <source>
        <dbReference type="EMBL" id="WOC14193.1"/>
    </source>
</evidence>
<dbReference type="CDD" id="cd01284">
    <property type="entry name" value="Riboflavin_deaminase-reductase"/>
    <property type="match status" value="1"/>
</dbReference>
<feature type="binding site" evidence="16">
    <location>
        <position position="265"/>
    </location>
    <ligand>
        <name>substrate</name>
    </ligand>
</feature>
<dbReference type="InterPro" id="IPR002125">
    <property type="entry name" value="CMP_dCMP_dom"/>
</dbReference>
<evidence type="ECO:0000256" key="14">
    <source>
        <dbReference type="PIRNR" id="PIRNR006769"/>
    </source>
</evidence>
<comment type="cofactor">
    <cofactor evidence="14 17">
        <name>Zn(2+)</name>
        <dbReference type="ChEBI" id="CHEBI:29105"/>
    </cofactor>
    <text evidence="14 17">Binds 1 zinc ion.</text>
</comment>
<dbReference type="GO" id="GO:0008270">
    <property type="term" value="F:zinc ion binding"/>
    <property type="evidence" value="ECO:0007669"/>
    <property type="project" value="InterPro"/>
</dbReference>
<dbReference type="SUPFAM" id="SSF53597">
    <property type="entry name" value="Dihydrofolate reductase-like"/>
    <property type="match status" value="1"/>
</dbReference>
<dbReference type="AlphaFoldDB" id="A0AA97D018"/>
<sequence>MIDTAMRRAISASTAARGASSPNPPVGAVILDADGLVVGVGRTQQPGGPHAEVMALREAGDAALGGTAVVTLEPCNHTGRTGPCAQALIDAGVAAVHYGVGDPNPSAAGGAQTLRDAGVEVSGGVLEGEVRRGPLRGWLCRQESGRPYVTVKIAATVDGRIAAPDGTSQWITGAAAREHAHAQRGAVDAIIVGTGTALTDDPSLTARRPDGSMYPHQPTRVVMGWREVGLTARLRDGTSPFVHARSHDPHEVLALLPDSLAVIVEGGPAIVGAFLAADLVDEVHAYLAPIVLGAGAAAIADPSVTTLTQAHRFRRESVAELDDDLLVTLIRDQT</sequence>
<dbReference type="SUPFAM" id="SSF53927">
    <property type="entry name" value="Cytidine deaminase-like"/>
    <property type="match status" value="1"/>
</dbReference>
<dbReference type="PANTHER" id="PTHR38011:SF7">
    <property type="entry name" value="2,5-DIAMINO-6-RIBOSYLAMINO-4(3H)-PYRIMIDINONE 5'-PHOSPHATE REDUCTASE"/>
    <property type="match status" value="1"/>
</dbReference>
<keyword evidence="11" id="KW-0511">Multifunctional enzyme</keyword>
<comment type="similarity">
    <text evidence="5 14">In the C-terminal section; belongs to the HTP reductase family.</text>
</comment>
<dbReference type="Pfam" id="PF00383">
    <property type="entry name" value="dCMP_cyt_deam_1"/>
    <property type="match status" value="1"/>
</dbReference>
<evidence type="ECO:0000256" key="13">
    <source>
        <dbReference type="ARBA" id="ARBA00049886"/>
    </source>
</evidence>
<accession>A0AA97D018</accession>
<reference evidence="19" key="1">
    <citation type="submission" date="2023-06" db="EMBL/GenBank/DDBJ databases">
        <title>Gordonia sp. nov. and Pseudochrobactrum sp. nov., two species isolated from the burying beetle Nicrophorus vespilloides.</title>
        <authorList>
            <person name="Poehlein A."/>
            <person name="Guzman J."/>
            <person name="Daniel R."/>
            <person name="Vilcinskas A."/>
        </authorList>
    </citation>
    <scope>NUCLEOTIDE SEQUENCE</scope>
    <source>
        <strain evidence="19">MP11Mi</strain>
    </source>
</reference>
<dbReference type="NCBIfam" id="TIGR00326">
    <property type="entry name" value="eubact_ribD"/>
    <property type="match status" value="1"/>
</dbReference>
<comment type="function">
    <text evidence="1 14">Converts 2,5-diamino-6-(ribosylamino)-4(3h)-pyrimidinone 5'-phosphate into 5-amino-6-(ribosylamino)-2,4(1h,3h)-pyrimidinedione 5'-phosphate.</text>
</comment>
<comment type="similarity">
    <text evidence="4 14">In the N-terminal section; belongs to the cytidine and deoxycytidylate deaminase family.</text>
</comment>
<evidence type="ECO:0000256" key="1">
    <source>
        <dbReference type="ARBA" id="ARBA00002151"/>
    </source>
</evidence>
<comment type="catalytic activity">
    <reaction evidence="13 14">
        <text>2,5-diamino-6-hydroxy-4-(5-phosphoribosylamino)-pyrimidine + H2O + H(+) = 5-amino-6-(5-phospho-D-ribosylamino)uracil + NH4(+)</text>
        <dbReference type="Rhea" id="RHEA:21868"/>
        <dbReference type="ChEBI" id="CHEBI:15377"/>
        <dbReference type="ChEBI" id="CHEBI:15378"/>
        <dbReference type="ChEBI" id="CHEBI:28938"/>
        <dbReference type="ChEBI" id="CHEBI:58453"/>
        <dbReference type="ChEBI" id="CHEBI:58614"/>
        <dbReference type="EC" id="3.5.4.26"/>
    </reaction>
</comment>
<dbReference type="GO" id="GO:0009231">
    <property type="term" value="P:riboflavin biosynthetic process"/>
    <property type="evidence" value="ECO:0007669"/>
    <property type="project" value="UniProtKB-KW"/>
</dbReference>
<feature type="binding site" evidence="16">
    <location>
        <position position="207"/>
    </location>
    <ligand>
        <name>substrate</name>
    </ligand>
</feature>
<feature type="binding site" evidence="16">
    <location>
        <position position="184"/>
    </location>
    <ligand>
        <name>substrate</name>
    </ligand>
</feature>
<dbReference type="PIRSF" id="PIRSF006769">
    <property type="entry name" value="RibD"/>
    <property type="match status" value="1"/>
</dbReference>
<dbReference type="EMBL" id="CP128986">
    <property type="protein sequence ID" value="WOC14193.1"/>
    <property type="molecule type" value="Genomic_DNA"/>
</dbReference>
<dbReference type="InterPro" id="IPR016193">
    <property type="entry name" value="Cytidine_deaminase-like"/>
</dbReference>
<proteinExistence type="inferred from homology"/>
<gene>
    <name evidence="19" type="primary">ribD</name>
    <name evidence="19" type="ORF">MP11Mi_33070</name>
</gene>
<name>A0AA97D018_9ACTN</name>
<keyword evidence="10 14" id="KW-0560">Oxidoreductase</keyword>
<evidence type="ECO:0000256" key="6">
    <source>
        <dbReference type="ARBA" id="ARBA00022619"/>
    </source>
</evidence>
<dbReference type="PANTHER" id="PTHR38011">
    <property type="entry name" value="DIHYDROFOLATE REDUCTASE FAMILY PROTEIN (AFU_ORTHOLOGUE AFUA_8G06820)"/>
    <property type="match status" value="1"/>
</dbReference>
<dbReference type="InterPro" id="IPR050765">
    <property type="entry name" value="Riboflavin_Biosynth_HTPR"/>
</dbReference>
<feature type="binding site" evidence="16">
    <location>
        <position position="196"/>
    </location>
    <ligand>
        <name>NADP(+)</name>
        <dbReference type="ChEBI" id="CHEBI:58349"/>
    </ligand>
</feature>
<comment type="pathway">
    <text evidence="2 14">Cofactor biosynthesis; riboflavin biosynthesis; 5-amino-6-(D-ribitylamino)uracil from GTP: step 2/4.</text>
</comment>
<dbReference type="InterPro" id="IPR016192">
    <property type="entry name" value="APOBEC/CMP_deaminase_Zn-bd"/>
</dbReference>
<evidence type="ECO:0000256" key="3">
    <source>
        <dbReference type="ARBA" id="ARBA00004910"/>
    </source>
</evidence>
<evidence type="ECO:0000256" key="7">
    <source>
        <dbReference type="ARBA" id="ARBA00022723"/>
    </source>
</evidence>
<keyword evidence="6 14" id="KW-0686">Riboflavin biosynthesis</keyword>
<keyword evidence="14" id="KW-0378">Hydrolase</keyword>
<feature type="binding site" evidence="16">
    <location>
        <position position="170"/>
    </location>
    <ligand>
        <name>NADP(+)</name>
        <dbReference type="ChEBI" id="CHEBI:58349"/>
    </ligand>
</feature>
<evidence type="ECO:0000256" key="15">
    <source>
        <dbReference type="PIRSR" id="PIRSR006769-1"/>
    </source>
</evidence>
<feature type="binding site" evidence="17">
    <location>
        <position position="84"/>
    </location>
    <ligand>
        <name>Zn(2+)</name>
        <dbReference type="ChEBI" id="CHEBI:29105"/>
        <note>catalytic</note>
    </ligand>
</feature>
<evidence type="ECO:0000256" key="11">
    <source>
        <dbReference type="ARBA" id="ARBA00023268"/>
    </source>
</evidence>
<feature type="binding site" evidence="16">
    <location>
        <begin position="267"/>
        <end position="273"/>
    </location>
    <ligand>
        <name>NADP(+)</name>
        <dbReference type="ChEBI" id="CHEBI:58349"/>
    </ligand>
</feature>
<feature type="binding site" evidence="17">
    <location>
        <position position="75"/>
    </location>
    <ligand>
        <name>Zn(2+)</name>
        <dbReference type="ChEBI" id="CHEBI:29105"/>
        <note>catalytic</note>
    </ligand>
</feature>
<dbReference type="InterPro" id="IPR024072">
    <property type="entry name" value="DHFR-like_dom_sf"/>
</dbReference>
<evidence type="ECO:0000256" key="5">
    <source>
        <dbReference type="ARBA" id="ARBA00007417"/>
    </source>
</evidence>
<evidence type="ECO:0000259" key="18">
    <source>
        <dbReference type="PROSITE" id="PS51747"/>
    </source>
</evidence>
<keyword evidence="8 14" id="KW-0862">Zinc</keyword>
<feature type="active site" description="Proton donor" evidence="15">
    <location>
        <position position="52"/>
    </location>
</feature>
<dbReference type="RefSeq" id="WP_420039951.1">
    <property type="nucleotide sequence ID" value="NZ_CP128986.1"/>
</dbReference>
<feature type="binding site" evidence="16">
    <location>
        <position position="154"/>
    </location>
    <ligand>
        <name>NADP(+)</name>
        <dbReference type="ChEBI" id="CHEBI:58349"/>
    </ligand>
</feature>
<dbReference type="EC" id="3.5.4.26" evidence="14"/>
<evidence type="ECO:0000256" key="12">
    <source>
        <dbReference type="ARBA" id="ARBA00049861"/>
    </source>
</evidence>
<protein>
    <recommendedName>
        <fullName evidence="14">Riboflavin biosynthesis protein RibD</fullName>
    </recommendedName>
    <domain>
        <recommendedName>
            <fullName evidence="14">Diaminohydroxyphosphoribosylaminopyrimidine deaminase</fullName>
            <shortName evidence="14">DRAP deaminase</shortName>
            <ecNumber evidence="14">3.5.4.26</ecNumber>
        </recommendedName>
        <alternativeName>
            <fullName evidence="14">Riboflavin-specific deaminase</fullName>
        </alternativeName>
    </domain>
    <domain>
        <recommendedName>
            <fullName evidence="14">5-amino-6-(5-phosphoribosylamino)uracil reductase</fullName>
            <ecNumber evidence="14">1.1.1.193</ecNumber>
        </recommendedName>
        <alternativeName>
            <fullName evidence="14">HTP reductase</fullName>
        </alternativeName>
    </domain>
</protein>